<name>L9YSV6_9EURY</name>
<evidence type="ECO:0000313" key="1">
    <source>
        <dbReference type="EMBL" id="ELY77214.1"/>
    </source>
</evidence>
<dbReference type="Proteomes" id="UP000011592">
    <property type="component" value="Unassembled WGS sequence"/>
</dbReference>
<keyword evidence="2" id="KW-1185">Reference proteome</keyword>
<protein>
    <submittedName>
        <fullName evidence="1">Uncharacterized protein</fullName>
    </submittedName>
</protein>
<dbReference type="EMBL" id="AOIJ01000063">
    <property type="protein sequence ID" value="ELY77214.1"/>
    <property type="molecule type" value="Genomic_DNA"/>
</dbReference>
<accession>L9YSV6</accession>
<gene>
    <name evidence="1" type="ORF">C486_17255</name>
</gene>
<sequence>MDVTRIAVTLISNEEVVISIRVAKRRLEVVVFDRRVNDADKDPAVLMRVFMSITGPAYIRERSVQLIDKLPKPALLD</sequence>
<proteinExistence type="predicted"/>
<comment type="caution">
    <text evidence="1">The sequence shown here is derived from an EMBL/GenBank/DDBJ whole genome shotgun (WGS) entry which is preliminary data.</text>
</comment>
<evidence type="ECO:0000313" key="2">
    <source>
        <dbReference type="Proteomes" id="UP000011592"/>
    </source>
</evidence>
<reference evidence="1 2" key="1">
    <citation type="journal article" date="2014" name="PLoS Genet.">
        <title>Phylogenetically driven sequencing of extremely halophilic archaea reveals strategies for static and dynamic osmo-response.</title>
        <authorList>
            <person name="Becker E.A."/>
            <person name="Seitzer P.M."/>
            <person name="Tritt A."/>
            <person name="Larsen D."/>
            <person name="Krusor M."/>
            <person name="Yao A.I."/>
            <person name="Wu D."/>
            <person name="Madern D."/>
            <person name="Eisen J.A."/>
            <person name="Darling A.E."/>
            <person name="Facciotti M.T."/>
        </authorList>
    </citation>
    <scope>NUCLEOTIDE SEQUENCE [LARGE SCALE GENOMIC DNA]</scope>
    <source>
        <strain evidence="1 2">JCM 14663</strain>
    </source>
</reference>
<dbReference type="AlphaFoldDB" id="L9YSV6"/>
<organism evidence="1 2">
    <name type="scientific">Natrinema gari JCM 14663</name>
    <dbReference type="NCBI Taxonomy" id="1230459"/>
    <lineage>
        <taxon>Archaea</taxon>
        <taxon>Methanobacteriati</taxon>
        <taxon>Methanobacteriota</taxon>
        <taxon>Stenosarchaea group</taxon>
        <taxon>Halobacteria</taxon>
        <taxon>Halobacteriales</taxon>
        <taxon>Natrialbaceae</taxon>
        <taxon>Natrinema</taxon>
    </lineage>
</organism>